<dbReference type="PANTHER" id="PTHR12558">
    <property type="entry name" value="CELL DIVISION CYCLE 16,23,27"/>
    <property type="match status" value="1"/>
</dbReference>
<dbReference type="Pfam" id="PF13181">
    <property type="entry name" value="TPR_8"/>
    <property type="match status" value="1"/>
</dbReference>
<sequence length="1128" mass="124681">MLEHAFDLPERPERLADAPVATWAAPVTIPTYLPEAPGRYPAYLDRRVYQGSSGRVFPLPFHDRIQESRTDHQWLGLHLENVYLRLLILPELGGRIQLAVDKRTGYSMFYANPVIKPALVGLAGPWVAGGVEFNWPQHHRPATFLPMAWEIDEADGTVWCSDHDPFARMKGMHGVRLRPDSTLIELKVRLFNRSEQPQTFLWWANVAARVHADYQSFFPSDVTVVADHAKRAISTFPTATGAYYGVDYPSRRHLDSRPDSPRRVPGDRLDWPRNIPVPTSYMCLGSQGDFFGGYDHRAEAGFVHYADHHYAVGKKQWTWGDAPFGHAWNRNLADDGAAYIELMAGVFTDNQPDFSHLAPGETKTFSQYWYPLAGTGPLVAASLDAALGVERGDERTVLRFDASRSLGEVEIVVRDHHRSRLHSERLELGPDSRPTVTVDTASPHSVEVRSDGRPLLSWQSPATESSTSHDPGLAQPAREPAPPAVIASVEELYLTGRHLEQYRHATRSPEPYWKEALSRDPGHAPTHTALAARRYGQARFAEAEEHLRSAVSRLTALNPNPESGEAHYLLGLTLTRLGRDDEAYAAFAKATWVDAWAGPGNHQMAVIDARHGRDARALERAAEALRTRPDQLQVRDLIVVLLRRLGRVAEADQLLAETLALDPLDVWALQLAGRLDATRGHTEAQTLLDVAVENARIGEFRTAMKLLDDTRVADAHRPLGQTACAVLAGYHAAVTADRLGDAVHVAQARARARAGDRTWNFPSRLDDVVALEAALAADPTDATAAALLGHWCYAHNRVDDAIGHWQRSTTLDPSDPVVWRNLAVATYNHRHDPEAAIAAYEQALRHAPGDARLLSETDQLFKRIGVPADVRLHRLEQLPSALIERDDLAVEYAQLLVTAGRAEEALAVFENRRFQPWEGGEGQVLRAWERTRLALAEQALARGDAAAAVAHVEAALNPPESLGEARHPLANPARLLLALGIALDAAGDHDKAKRCWREAAVSRGDFTQMSPSTFSENTYFSVLAARRLGESAYADELVSGLTRHAEQLARTPAVIDYFATSLPSLILFDDDPQRRLDLAVELLREQLALLAGDPVAARRHLDAVLVADPSHELARDLTDHLQSAGSLQ</sequence>
<protein>
    <submittedName>
        <fullName evidence="3">DUF5107 domain-containing protein</fullName>
    </submittedName>
</protein>
<gene>
    <name evidence="3" type="ORF">C1I99_08360</name>
</gene>
<feature type="region of interest" description="Disordered" evidence="1">
    <location>
        <begin position="423"/>
        <end position="480"/>
    </location>
</feature>
<dbReference type="InterPro" id="IPR019734">
    <property type="entry name" value="TPR_rpt"/>
</dbReference>
<dbReference type="AlphaFoldDB" id="A0A2W2E844"/>
<reference evidence="3 4" key="1">
    <citation type="submission" date="2018-01" db="EMBL/GenBank/DDBJ databases">
        <title>Draft genome sequence of Salinispora sp. 13K206.</title>
        <authorList>
            <person name="Sahin N."/>
            <person name="Saygin H."/>
            <person name="Ay H."/>
        </authorList>
    </citation>
    <scope>NUCLEOTIDE SEQUENCE [LARGE SCALE GENOMIC DNA]</scope>
    <source>
        <strain evidence="3 4">13K206</strain>
    </source>
</reference>
<evidence type="ECO:0000259" key="2">
    <source>
        <dbReference type="Pfam" id="PF17128"/>
    </source>
</evidence>
<dbReference type="InterPro" id="IPR033396">
    <property type="entry name" value="DUF5107"/>
</dbReference>
<feature type="domain" description="DUF5107" evidence="2">
    <location>
        <begin position="56"/>
        <end position="371"/>
    </location>
</feature>
<evidence type="ECO:0000256" key="1">
    <source>
        <dbReference type="SAM" id="MobiDB-lite"/>
    </source>
</evidence>
<accession>A0A2W2E844</accession>
<dbReference type="InterPro" id="IPR011990">
    <property type="entry name" value="TPR-like_helical_dom_sf"/>
</dbReference>
<dbReference type="PANTHER" id="PTHR12558:SF13">
    <property type="entry name" value="CELL DIVISION CYCLE PROTEIN 27 HOMOLOG"/>
    <property type="match status" value="1"/>
</dbReference>
<evidence type="ECO:0000313" key="3">
    <source>
        <dbReference type="EMBL" id="PZG01094.1"/>
    </source>
</evidence>
<dbReference type="SMART" id="SM00028">
    <property type="entry name" value="TPR"/>
    <property type="match status" value="4"/>
</dbReference>
<dbReference type="RefSeq" id="WP_111133633.1">
    <property type="nucleotide sequence ID" value="NZ_POUB01000036.1"/>
</dbReference>
<feature type="compositionally biased region" description="Polar residues" evidence="1">
    <location>
        <begin position="457"/>
        <end position="469"/>
    </location>
</feature>
<proteinExistence type="predicted"/>
<dbReference type="EMBL" id="POUB01000036">
    <property type="protein sequence ID" value="PZG01094.1"/>
    <property type="molecule type" value="Genomic_DNA"/>
</dbReference>
<dbReference type="SUPFAM" id="SSF48452">
    <property type="entry name" value="TPR-like"/>
    <property type="match status" value="2"/>
</dbReference>
<dbReference type="Proteomes" id="UP000248749">
    <property type="component" value="Unassembled WGS sequence"/>
</dbReference>
<dbReference type="Gene3D" id="1.25.40.10">
    <property type="entry name" value="Tetratricopeptide repeat domain"/>
    <property type="match status" value="3"/>
</dbReference>
<keyword evidence="4" id="KW-1185">Reference proteome</keyword>
<feature type="compositionally biased region" description="Polar residues" evidence="1">
    <location>
        <begin position="434"/>
        <end position="443"/>
    </location>
</feature>
<organism evidence="3 4">
    <name type="scientific">Micromonospora deserti</name>
    <dbReference type="NCBI Taxonomy" id="2070366"/>
    <lineage>
        <taxon>Bacteria</taxon>
        <taxon>Bacillati</taxon>
        <taxon>Actinomycetota</taxon>
        <taxon>Actinomycetes</taxon>
        <taxon>Micromonosporales</taxon>
        <taxon>Micromonosporaceae</taxon>
        <taxon>Micromonospora</taxon>
    </lineage>
</organism>
<dbReference type="Pfam" id="PF17128">
    <property type="entry name" value="DUF5107"/>
    <property type="match status" value="1"/>
</dbReference>
<name>A0A2W2E844_9ACTN</name>
<dbReference type="OrthoDB" id="174931at2"/>
<comment type="caution">
    <text evidence="3">The sequence shown here is derived from an EMBL/GenBank/DDBJ whole genome shotgun (WGS) entry which is preliminary data.</text>
</comment>
<evidence type="ECO:0000313" key="4">
    <source>
        <dbReference type="Proteomes" id="UP000248749"/>
    </source>
</evidence>